<organism evidence="3 4">
    <name type="scientific">Granulicella arctica</name>
    <dbReference type="NCBI Taxonomy" id="940613"/>
    <lineage>
        <taxon>Bacteria</taxon>
        <taxon>Pseudomonadati</taxon>
        <taxon>Acidobacteriota</taxon>
        <taxon>Terriglobia</taxon>
        <taxon>Terriglobales</taxon>
        <taxon>Acidobacteriaceae</taxon>
        <taxon>Granulicella</taxon>
    </lineage>
</organism>
<dbReference type="EMBL" id="JACCCW010000002">
    <property type="protein sequence ID" value="NYF80443.1"/>
    <property type="molecule type" value="Genomic_DNA"/>
</dbReference>
<dbReference type="Proteomes" id="UP000589520">
    <property type="component" value="Unassembled WGS sequence"/>
</dbReference>
<accession>A0A7Y9TTZ6</accession>
<protein>
    <submittedName>
        <fullName evidence="3">Ketosteroid isomerase-like protein</fullName>
    </submittedName>
</protein>
<keyword evidence="3" id="KW-0413">Isomerase</keyword>
<reference evidence="3 4" key="1">
    <citation type="submission" date="2020-07" db="EMBL/GenBank/DDBJ databases">
        <title>Genomic Encyclopedia of Type Strains, Phase IV (KMG-V): Genome sequencing to study the core and pangenomes of soil and plant-associated prokaryotes.</title>
        <authorList>
            <person name="Whitman W."/>
        </authorList>
    </citation>
    <scope>NUCLEOTIDE SEQUENCE [LARGE SCALE GENOMIC DNA]</scope>
    <source>
        <strain evidence="3 4">X4EP2</strain>
    </source>
</reference>
<sequence length="165" mass="18451">MKSIFALRKMLWLSLLLAPTGLAYSQTPTVKTAPDPLYQTIASLDASLFDAYNQCDLDKLGTLVTDDLEFYHDKTGLAVGKATFLDSIHKYICGKVTRELVPGTLEVYPLHDYGAVEIGIHRFHHPGKDQTEPLGEAKFVMLWQNKGGVWKISRVISYDHVALTK</sequence>
<keyword evidence="1" id="KW-0732">Signal</keyword>
<dbReference type="SUPFAM" id="SSF54427">
    <property type="entry name" value="NTF2-like"/>
    <property type="match status" value="1"/>
</dbReference>
<dbReference type="InterPro" id="IPR027843">
    <property type="entry name" value="DUF4440"/>
</dbReference>
<evidence type="ECO:0000256" key="1">
    <source>
        <dbReference type="SAM" id="SignalP"/>
    </source>
</evidence>
<dbReference type="InterPro" id="IPR032710">
    <property type="entry name" value="NTF2-like_dom_sf"/>
</dbReference>
<evidence type="ECO:0000313" key="3">
    <source>
        <dbReference type="EMBL" id="NYF80443.1"/>
    </source>
</evidence>
<dbReference type="GO" id="GO:0016853">
    <property type="term" value="F:isomerase activity"/>
    <property type="evidence" value="ECO:0007669"/>
    <property type="project" value="UniProtKB-KW"/>
</dbReference>
<evidence type="ECO:0000259" key="2">
    <source>
        <dbReference type="Pfam" id="PF14534"/>
    </source>
</evidence>
<gene>
    <name evidence="3" type="ORF">HDF17_002763</name>
</gene>
<dbReference type="Gene3D" id="3.10.450.50">
    <property type="match status" value="1"/>
</dbReference>
<dbReference type="AlphaFoldDB" id="A0A7Y9TTZ6"/>
<evidence type="ECO:0000313" key="4">
    <source>
        <dbReference type="Proteomes" id="UP000589520"/>
    </source>
</evidence>
<dbReference type="RefSeq" id="WP_246301940.1">
    <property type="nucleotide sequence ID" value="NZ_JACCCW010000002.1"/>
</dbReference>
<feature type="chain" id="PRO_5031057285" evidence="1">
    <location>
        <begin position="26"/>
        <end position="165"/>
    </location>
</feature>
<feature type="domain" description="DUF4440" evidence="2">
    <location>
        <begin position="41"/>
        <end position="152"/>
    </location>
</feature>
<dbReference type="Pfam" id="PF14534">
    <property type="entry name" value="DUF4440"/>
    <property type="match status" value="1"/>
</dbReference>
<feature type="signal peptide" evidence="1">
    <location>
        <begin position="1"/>
        <end position="25"/>
    </location>
</feature>
<name>A0A7Y9TTZ6_9BACT</name>
<proteinExistence type="predicted"/>
<keyword evidence="4" id="KW-1185">Reference proteome</keyword>
<comment type="caution">
    <text evidence="3">The sequence shown here is derived from an EMBL/GenBank/DDBJ whole genome shotgun (WGS) entry which is preliminary data.</text>
</comment>